<reference evidence="1 2" key="1">
    <citation type="submission" date="2015-02" db="EMBL/GenBank/DDBJ databases">
        <authorList>
            <person name="Chooi Y.-H."/>
        </authorList>
    </citation>
    <scope>NUCLEOTIDE SEQUENCE [LARGE SCALE GENOMIC DNA]</scope>
    <source>
        <strain evidence="1">E3</strain>
    </source>
</reference>
<accession>A0A0G4IK12</accession>
<dbReference type="InterPro" id="IPR032675">
    <property type="entry name" value="LRR_dom_sf"/>
</dbReference>
<dbReference type="EMBL" id="CDSF01000024">
    <property type="protein sequence ID" value="CEO95524.1"/>
    <property type="molecule type" value="Genomic_DNA"/>
</dbReference>
<evidence type="ECO:0000313" key="1">
    <source>
        <dbReference type="EMBL" id="CEO95524.1"/>
    </source>
</evidence>
<keyword evidence="2" id="KW-1185">Reference proteome</keyword>
<dbReference type="SUPFAM" id="SSF52047">
    <property type="entry name" value="RNI-like"/>
    <property type="match status" value="1"/>
</dbReference>
<dbReference type="Gene3D" id="3.80.10.10">
    <property type="entry name" value="Ribonuclease Inhibitor"/>
    <property type="match status" value="1"/>
</dbReference>
<proteinExistence type="predicted"/>
<protein>
    <submittedName>
        <fullName evidence="1">Uncharacterized protein</fullName>
    </submittedName>
</protein>
<dbReference type="AlphaFoldDB" id="A0A0G4IK12"/>
<organism evidence="1 2">
    <name type="scientific">Plasmodiophora brassicae</name>
    <name type="common">Clubroot disease agent</name>
    <dbReference type="NCBI Taxonomy" id="37360"/>
    <lineage>
        <taxon>Eukaryota</taxon>
        <taxon>Sar</taxon>
        <taxon>Rhizaria</taxon>
        <taxon>Endomyxa</taxon>
        <taxon>Phytomyxea</taxon>
        <taxon>Plasmodiophorida</taxon>
        <taxon>Plasmodiophoridae</taxon>
        <taxon>Plasmodiophora</taxon>
    </lineage>
</organism>
<name>A0A0G4IK12_PLABS</name>
<dbReference type="Proteomes" id="UP000039324">
    <property type="component" value="Unassembled WGS sequence"/>
</dbReference>
<sequence>MVAMEVAFSRQLRVHNLRNAVEGNPIRVCRDDSQLHLLAPIVPKCPTARTCEGGCGSVPVVKSVPEPVFRMTTRQIQLTHRHIAVVIACVRNPSHERLRERLRTLEFVGCGLTQAFMGLVQKLVSTDIMPNLECVNVSNNPLGDTGFDNLCRTLRQCARLRAFTAVNVQLSPRNGLSELAGLLSACPTVDEISITSTVEPSFEIQHHPKFMDFVLNAKHSAGQHVNVHRFPVDVHKMKHRPELENRLGPNGIMSLAQSLTAARLRRLDFGNIATSDSMDGLIRLLNASVLAESLKCLRIRLPIAITGHDVQLLDALLNVVQNRPDLDLDCIWIRSPPVI</sequence>
<evidence type="ECO:0000313" key="2">
    <source>
        <dbReference type="Proteomes" id="UP000039324"/>
    </source>
</evidence>
<gene>
    <name evidence="1" type="ORF">PBRA_004250</name>
</gene>